<sequence>MNPEEAAAKSNPIEQFELHRLWPFEINGVETSFTNASLFMLLAALGVVALMILATSKKAIVPGRVQAMAEMLYEFVAGMVRQTAGTEGMKFFPFVFTLFAFILIANLIGLVPYTYSVTSQIVVTFAFAIVVISLVVVYGLYRHGFGFLNLFVPHGVPLPVLVVLVPIEIISFLSRPVSLSVRLFANILAGHITLAVFGGFVVMLLGAGAWAALAPVPILAIVALYALELLVACLQAFVFSVLTCVYLNDAIHPGH</sequence>
<feature type="transmembrane region" description="Helical" evidence="11">
    <location>
        <begin position="148"/>
        <end position="167"/>
    </location>
</feature>
<comment type="similarity">
    <text evidence="2 11 12">Belongs to the ATPase A chain family.</text>
</comment>
<evidence type="ECO:0000256" key="12">
    <source>
        <dbReference type="RuleBase" id="RU000483"/>
    </source>
</evidence>
<evidence type="ECO:0000256" key="6">
    <source>
        <dbReference type="ARBA" id="ARBA00022781"/>
    </source>
</evidence>
<reference evidence="16" key="2">
    <citation type="submission" date="2019-09" db="EMBL/GenBank/DDBJ databases">
        <title>Isolation and complete genome sequencing of Methylocystis species.</title>
        <authorList>
            <person name="Rumah B.L."/>
            <person name="Stead C.E."/>
            <person name="Stevens B.C."/>
            <person name="Minton N.P."/>
            <person name="Grosse-Honebrink A."/>
            <person name="Zhang Y."/>
        </authorList>
    </citation>
    <scope>NUCLEOTIDE SEQUENCE [LARGE SCALE GENOMIC DNA]</scope>
    <source>
        <strain evidence="16">BRCS1</strain>
    </source>
</reference>
<proteinExistence type="inferred from homology"/>
<keyword evidence="4 11" id="KW-0138">CF(0)</keyword>
<dbReference type="GO" id="GO:0046933">
    <property type="term" value="F:proton-transporting ATP synthase activity, rotational mechanism"/>
    <property type="evidence" value="ECO:0007669"/>
    <property type="project" value="UniProtKB-UniRule"/>
</dbReference>
<evidence type="ECO:0000256" key="4">
    <source>
        <dbReference type="ARBA" id="ARBA00022547"/>
    </source>
</evidence>
<evidence type="ECO:0000313" key="16">
    <source>
        <dbReference type="Proteomes" id="UP000424673"/>
    </source>
</evidence>
<evidence type="ECO:0000256" key="11">
    <source>
        <dbReference type="HAMAP-Rule" id="MF_01393"/>
    </source>
</evidence>
<evidence type="ECO:0000256" key="2">
    <source>
        <dbReference type="ARBA" id="ARBA00006810"/>
    </source>
</evidence>
<dbReference type="HAMAP" id="MF_01393">
    <property type="entry name" value="ATP_synth_a_bact"/>
    <property type="match status" value="1"/>
</dbReference>
<dbReference type="RefSeq" id="WP_018407488.1">
    <property type="nucleotide sequence ID" value="NZ_CP034086.1"/>
</dbReference>
<comment type="subcellular location">
    <subcellularLocation>
        <location evidence="11 12">Cell membrane</location>
        <topology evidence="11 12">Multi-pass membrane protein</topology>
    </subcellularLocation>
    <subcellularLocation>
        <location evidence="1">Membrane</location>
        <topology evidence="1">Multi-pass membrane protein</topology>
    </subcellularLocation>
</comment>
<keyword evidence="8 11" id="KW-0406">Ion transport</keyword>
<keyword evidence="3 11" id="KW-0813">Transport</keyword>
<protein>
    <recommendedName>
        <fullName evidence="11 12">ATP synthase subunit a</fullName>
    </recommendedName>
    <alternativeName>
        <fullName evidence="11">ATP synthase F0 sector subunit a</fullName>
    </alternativeName>
    <alternativeName>
        <fullName evidence="11">F-ATPase subunit 6</fullName>
    </alternativeName>
</protein>
<evidence type="ECO:0000313" key="13">
    <source>
        <dbReference type="EMBL" id="AZG75766.1"/>
    </source>
</evidence>
<name>A0A3G8M1F7_9HYPH</name>
<dbReference type="GO" id="GO:0005886">
    <property type="term" value="C:plasma membrane"/>
    <property type="evidence" value="ECO:0007669"/>
    <property type="project" value="UniProtKB-SubCell"/>
</dbReference>
<accession>A0A3G8M1F7</accession>
<keyword evidence="11" id="KW-1003">Cell membrane</keyword>
<dbReference type="InterPro" id="IPR023011">
    <property type="entry name" value="ATP_synth_F0_asu_AS"/>
</dbReference>
<keyword evidence="13" id="KW-0378">Hydrolase</keyword>
<feature type="transmembrane region" description="Helical" evidence="11">
    <location>
        <begin position="187"/>
        <end position="213"/>
    </location>
</feature>
<dbReference type="AlphaFoldDB" id="A0A3G8M1F7"/>
<dbReference type="NCBIfam" id="NF004482">
    <property type="entry name" value="PRK05815.2-4"/>
    <property type="match status" value="1"/>
</dbReference>
<keyword evidence="5 11" id="KW-0812">Transmembrane</keyword>
<dbReference type="PANTHER" id="PTHR11410">
    <property type="entry name" value="ATP SYNTHASE SUBUNIT A"/>
    <property type="match status" value="1"/>
</dbReference>
<organism evidence="13 15">
    <name type="scientific">Methylocystis rosea</name>
    <dbReference type="NCBI Taxonomy" id="173366"/>
    <lineage>
        <taxon>Bacteria</taxon>
        <taxon>Pseudomonadati</taxon>
        <taxon>Pseudomonadota</taxon>
        <taxon>Alphaproteobacteria</taxon>
        <taxon>Hyphomicrobiales</taxon>
        <taxon>Methylocystaceae</taxon>
        <taxon>Methylocystis</taxon>
    </lineage>
</organism>
<dbReference type="Pfam" id="PF00119">
    <property type="entry name" value="ATP-synt_A"/>
    <property type="match status" value="1"/>
</dbReference>
<feature type="transmembrane region" description="Helical" evidence="11">
    <location>
        <begin position="33"/>
        <end position="54"/>
    </location>
</feature>
<feature type="transmembrane region" description="Helical" evidence="11">
    <location>
        <begin position="121"/>
        <end position="141"/>
    </location>
</feature>
<dbReference type="Proteomes" id="UP000273982">
    <property type="component" value="Chromosome"/>
</dbReference>
<dbReference type="Gene3D" id="1.20.120.220">
    <property type="entry name" value="ATP synthase, F0 complex, subunit A"/>
    <property type="match status" value="1"/>
</dbReference>
<keyword evidence="6 11" id="KW-0375">Hydrogen ion transport</keyword>
<dbReference type="Proteomes" id="UP000424673">
    <property type="component" value="Chromosome"/>
</dbReference>
<dbReference type="PROSITE" id="PS00449">
    <property type="entry name" value="ATPASE_A"/>
    <property type="match status" value="1"/>
</dbReference>
<dbReference type="CDD" id="cd00310">
    <property type="entry name" value="ATP-synt_Fo_a_6"/>
    <property type="match status" value="1"/>
</dbReference>
<dbReference type="InterPro" id="IPR035908">
    <property type="entry name" value="F0_ATP_A_sf"/>
</dbReference>
<keyword evidence="7 11" id="KW-1133">Transmembrane helix</keyword>
<dbReference type="SUPFAM" id="SSF81336">
    <property type="entry name" value="F1F0 ATP synthase subunit A"/>
    <property type="match status" value="1"/>
</dbReference>
<evidence type="ECO:0000313" key="15">
    <source>
        <dbReference type="Proteomes" id="UP000273982"/>
    </source>
</evidence>
<gene>
    <name evidence="11" type="primary">atpB</name>
    <name evidence="13" type="ORF">EHO51_02885</name>
    <name evidence="14" type="ORF">F7D13_04105</name>
</gene>
<keyword evidence="16" id="KW-1185">Reference proteome</keyword>
<dbReference type="GO" id="GO:0016787">
    <property type="term" value="F:hydrolase activity"/>
    <property type="evidence" value="ECO:0007669"/>
    <property type="project" value="UniProtKB-KW"/>
</dbReference>
<dbReference type="InterPro" id="IPR000568">
    <property type="entry name" value="ATP_synth_F0_asu"/>
</dbReference>
<reference evidence="14 16" key="3">
    <citation type="journal article" date="2021" name="AMB Express">
        <title>Isolation and characterisation of Methylocystis spp. for poly-3-hydroxybutyrate production using waste methane feedstocks.</title>
        <authorList>
            <person name="Rumah B.L."/>
            <person name="Stead C.E."/>
            <person name="Claxton Stevens B.H."/>
            <person name="Minton N.P."/>
            <person name="Grosse-Honebrink A."/>
            <person name="Zhang Y."/>
        </authorList>
    </citation>
    <scope>NUCLEOTIDE SEQUENCE [LARGE SCALE GENOMIC DNA]</scope>
    <source>
        <strain evidence="14 16">BRCS1</strain>
    </source>
</reference>
<evidence type="ECO:0000313" key="14">
    <source>
        <dbReference type="EMBL" id="QGM93267.1"/>
    </source>
</evidence>
<evidence type="ECO:0000256" key="7">
    <source>
        <dbReference type="ARBA" id="ARBA00022989"/>
    </source>
</evidence>
<keyword evidence="9 11" id="KW-0472">Membrane</keyword>
<dbReference type="PRINTS" id="PR00123">
    <property type="entry name" value="ATPASEA"/>
</dbReference>
<evidence type="ECO:0000256" key="8">
    <source>
        <dbReference type="ARBA" id="ARBA00023065"/>
    </source>
</evidence>
<evidence type="ECO:0000256" key="10">
    <source>
        <dbReference type="ARBA" id="ARBA00023310"/>
    </source>
</evidence>
<dbReference type="InterPro" id="IPR045083">
    <property type="entry name" value="ATP_synth_F0_asu_bact/mt"/>
</dbReference>
<feature type="transmembrane region" description="Helical" evidence="11">
    <location>
        <begin position="225"/>
        <end position="248"/>
    </location>
</feature>
<comment type="function">
    <text evidence="11 12">Key component of the proton channel; it plays a direct role in the translocation of protons across the membrane.</text>
</comment>
<evidence type="ECO:0000256" key="1">
    <source>
        <dbReference type="ARBA" id="ARBA00004141"/>
    </source>
</evidence>
<dbReference type="GO" id="GO:0045259">
    <property type="term" value="C:proton-transporting ATP synthase complex"/>
    <property type="evidence" value="ECO:0007669"/>
    <property type="project" value="UniProtKB-KW"/>
</dbReference>
<evidence type="ECO:0000256" key="5">
    <source>
        <dbReference type="ARBA" id="ARBA00022692"/>
    </source>
</evidence>
<evidence type="ECO:0000256" key="9">
    <source>
        <dbReference type="ARBA" id="ARBA00023136"/>
    </source>
</evidence>
<dbReference type="NCBIfam" id="TIGR01131">
    <property type="entry name" value="ATP_synt_6_or_A"/>
    <property type="match status" value="1"/>
</dbReference>
<evidence type="ECO:0000256" key="3">
    <source>
        <dbReference type="ARBA" id="ARBA00022448"/>
    </source>
</evidence>
<keyword evidence="10 11" id="KW-0066">ATP synthesis</keyword>
<dbReference type="EMBL" id="CP044328">
    <property type="protein sequence ID" value="QGM93267.1"/>
    <property type="molecule type" value="Genomic_DNA"/>
</dbReference>
<dbReference type="KEGG" id="mros:EHO51_02885"/>
<reference evidence="13 15" key="1">
    <citation type="submission" date="2018-11" db="EMBL/GenBank/DDBJ databases">
        <title>Genome squencing of methanotrophic bacteria isolated from alkaline groundwater in Korea.</title>
        <authorList>
            <person name="Nguyen L.N."/>
        </authorList>
    </citation>
    <scope>NUCLEOTIDE SEQUENCE [LARGE SCALE GENOMIC DNA]</scope>
    <source>
        <strain evidence="13 15">GW6</strain>
    </source>
</reference>
<feature type="transmembrane region" description="Helical" evidence="11">
    <location>
        <begin position="91"/>
        <end position="115"/>
    </location>
</feature>
<dbReference type="PANTHER" id="PTHR11410:SF0">
    <property type="entry name" value="ATP SYNTHASE SUBUNIT A"/>
    <property type="match status" value="1"/>
</dbReference>
<dbReference type="EMBL" id="CP034086">
    <property type="protein sequence ID" value="AZG75766.1"/>
    <property type="molecule type" value="Genomic_DNA"/>
</dbReference>